<evidence type="ECO:0000313" key="2">
    <source>
        <dbReference type="EnsemblMetazoa" id="CLYHEMP007672.1"/>
    </source>
</evidence>
<dbReference type="AlphaFoldDB" id="A0A7M5UXV8"/>
<dbReference type="InterPro" id="IPR032016">
    <property type="entry name" value="MKRN2OS-like"/>
</dbReference>
<dbReference type="PANTHER" id="PTHR33963">
    <property type="entry name" value="MKRN2 OPPOSITE STRAND PROTEIN"/>
    <property type="match status" value="1"/>
</dbReference>
<keyword evidence="3" id="KW-1185">Reference proteome</keyword>
<proteinExistence type="predicted"/>
<sequence length="236" mass="27653">RPLKIKNIYKKITFSRRNENYGNLMAHQSVIKLFKHCDPDIFIFCFQIPHHCPFCKKEIISYLVPPCVVPSPLNENEKPKAYSIVIKPTNGSFMSDYQENDDLHIGITNLYGDVFNFDSVGVQKEKEGWDECACIVLIKDGSPSDEEKEWMKKWNKCLSSSLKDTQWTKERYDENQLNCYDYVIRMLSKIQGREMNKQDFVQDHILPTTKKVAKYLKLHKSILWSENGCHFQQSGQ</sequence>
<evidence type="ECO:0000313" key="3">
    <source>
        <dbReference type="Proteomes" id="UP000594262"/>
    </source>
</evidence>
<name>A0A7M5UXV8_9CNID</name>
<accession>A0A7M5UXV8</accession>
<dbReference type="OrthoDB" id="10065749at2759"/>
<protein>
    <recommendedName>
        <fullName evidence="1">MKRN2 opposite strand protein-like C-terminal domain-containing protein</fullName>
    </recommendedName>
</protein>
<organism evidence="2 3">
    <name type="scientific">Clytia hemisphaerica</name>
    <dbReference type="NCBI Taxonomy" id="252671"/>
    <lineage>
        <taxon>Eukaryota</taxon>
        <taxon>Metazoa</taxon>
        <taxon>Cnidaria</taxon>
        <taxon>Hydrozoa</taxon>
        <taxon>Hydroidolina</taxon>
        <taxon>Leptothecata</taxon>
        <taxon>Obeliida</taxon>
        <taxon>Clytiidae</taxon>
        <taxon>Clytia</taxon>
    </lineage>
</organism>
<dbReference type="InterPro" id="IPR053921">
    <property type="entry name" value="MKRN2OS-like_C"/>
</dbReference>
<feature type="domain" description="MKRN2 opposite strand protein-like C-terminal" evidence="1">
    <location>
        <begin position="66"/>
        <end position="222"/>
    </location>
</feature>
<dbReference type="EnsemblMetazoa" id="CLYHEMT007672.1">
    <property type="protein sequence ID" value="CLYHEMP007672.1"/>
    <property type="gene ID" value="CLYHEMG007672"/>
</dbReference>
<reference evidence="2" key="1">
    <citation type="submission" date="2021-01" db="UniProtKB">
        <authorList>
            <consortium name="EnsemblMetazoa"/>
        </authorList>
    </citation>
    <scope>IDENTIFICATION</scope>
</reference>
<evidence type="ECO:0000259" key="1">
    <source>
        <dbReference type="Pfam" id="PF16044"/>
    </source>
</evidence>
<dbReference type="PANTHER" id="PTHR33963:SF2">
    <property type="entry name" value="MKRN2 OPPOSITE STRAND PROTEIN"/>
    <property type="match status" value="1"/>
</dbReference>
<dbReference type="Proteomes" id="UP000594262">
    <property type="component" value="Unplaced"/>
</dbReference>
<dbReference type="Pfam" id="PF16044">
    <property type="entry name" value="DUF4796_C"/>
    <property type="match status" value="1"/>
</dbReference>